<dbReference type="AlphaFoldDB" id="A0A7C9MIB3"/>
<evidence type="ECO:0000313" key="2">
    <source>
        <dbReference type="EMBL" id="MUN07798.1"/>
    </source>
</evidence>
<dbReference type="GO" id="GO:0004222">
    <property type="term" value="F:metalloendopeptidase activity"/>
    <property type="evidence" value="ECO:0007669"/>
    <property type="project" value="TreeGrafter"/>
</dbReference>
<dbReference type="Proteomes" id="UP000480122">
    <property type="component" value="Unassembled WGS sequence"/>
</dbReference>
<proteinExistence type="predicted"/>
<dbReference type="InterPro" id="IPR011055">
    <property type="entry name" value="Dup_hybrid_motif"/>
</dbReference>
<dbReference type="Gene3D" id="2.70.70.10">
    <property type="entry name" value="Glucose Permease (Domain IIA)"/>
    <property type="match status" value="1"/>
</dbReference>
<feature type="domain" description="M23ase beta-sheet core" evidence="1">
    <location>
        <begin position="172"/>
        <end position="218"/>
    </location>
</feature>
<dbReference type="PANTHER" id="PTHR21666:SF270">
    <property type="entry name" value="MUREIN HYDROLASE ACTIVATOR ENVC"/>
    <property type="match status" value="1"/>
</dbReference>
<accession>A0A7C9MIB3</accession>
<dbReference type="SUPFAM" id="SSF51261">
    <property type="entry name" value="Duplicated hybrid motif"/>
    <property type="match status" value="1"/>
</dbReference>
<comment type="caution">
    <text evidence="2">The sequence shown here is derived from an EMBL/GenBank/DDBJ whole genome shotgun (WGS) entry which is preliminary data.</text>
</comment>
<organism evidence="2 3">
    <name type="scientific">Agromyces luteolus</name>
    <dbReference type="NCBI Taxonomy" id="88373"/>
    <lineage>
        <taxon>Bacteria</taxon>
        <taxon>Bacillati</taxon>
        <taxon>Actinomycetota</taxon>
        <taxon>Actinomycetes</taxon>
        <taxon>Micrococcales</taxon>
        <taxon>Microbacteriaceae</taxon>
        <taxon>Agromyces</taxon>
    </lineage>
</organism>
<reference evidence="2 3" key="1">
    <citation type="submission" date="2019-11" db="EMBL/GenBank/DDBJ databases">
        <title>Agromyces kandeliae sp. nov., isolated from mangrove soil.</title>
        <authorList>
            <person name="Wang R."/>
        </authorList>
    </citation>
    <scope>NUCLEOTIDE SEQUENCE [LARGE SCALE GENOMIC DNA]</scope>
    <source>
        <strain evidence="2 3">JCM 11431</strain>
    </source>
</reference>
<gene>
    <name evidence="2" type="ORF">GLX25_11825</name>
</gene>
<dbReference type="OrthoDB" id="9809488at2"/>
<dbReference type="InterPro" id="IPR016047">
    <property type="entry name" value="M23ase_b-sheet_dom"/>
</dbReference>
<dbReference type="EMBL" id="WODA01000022">
    <property type="protein sequence ID" value="MUN07798.1"/>
    <property type="molecule type" value="Genomic_DNA"/>
</dbReference>
<protein>
    <submittedName>
        <fullName evidence="2">Peptidoglycan DD-metalloendopeptidase family protein</fullName>
    </submittedName>
</protein>
<dbReference type="CDD" id="cd12797">
    <property type="entry name" value="M23_peptidase"/>
    <property type="match status" value="1"/>
</dbReference>
<dbReference type="PANTHER" id="PTHR21666">
    <property type="entry name" value="PEPTIDASE-RELATED"/>
    <property type="match status" value="1"/>
</dbReference>
<evidence type="ECO:0000259" key="1">
    <source>
        <dbReference type="Pfam" id="PF01551"/>
    </source>
</evidence>
<name>A0A7C9MIB3_9MICO</name>
<dbReference type="InterPro" id="IPR050570">
    <property type="entry name" value="Cell_wall_metabolism_enzyme"/>
</dbReference>
<evidence type="ECO:0000313" key="3">
    <source>
        <dbReference type="Proteomes" id="UP000480122"/>
    </source>
</evidence>
<dbReference type="Pfam" id="PF01551">
    <property type="entry name" value="Peptidase_M23"/>
    <property type="match status" value="1"/>
</dbReference>
<keyword evidence="3" id="KW-1185">Reference proteome</keyword>
<sequence length="264" mass="27850">MGGADVAEGPPARSVRMPGRVASRVMTIVPGDAVVIDFPLRGEGWLAVTTPAARVPSHGTDLLGQRYAYDFVRVDARPGRHEHPGSPWRVAAAGAVTSEFHAWGAPIHAPFDGEVVAASDGMAERDRVHPLREAARAARTAATFAPERIPEIMGNHVILRAQHERGPGGRDVFCGVAHLVPGSVAVAAGDRVRAGDLLGRVGHTGNSTSPHLHIQLMDSTDLMSARGLPLAFRGYEVERGGTWVGVDAGVPALGERIRSRPPPA</sequence>